<evidence type="ECO:0000313" key="2">
    <source>
        <dbReference type="EMBL" id="KAG2617945.1"/>
    </source>
</evidence>
<gene>
    <name evidence="2" type="ORF">PVAP13_3NG258083</name>
</gene>
<evidence type="ECO:0000259" key="1">
    <source>
        <dbReference type="Pfam" id="PF07762"/>
    </source>
</evidence>
<organism evidence="2 3">
    <name type="scientific">Panicum virgatum</name>
    <name type="common">Blackwell switchgrass</name>
    <dbReference type="NCBI Taxonomy" id="38727"/>
    <lineage>
        <taxon>Eukaryota</taxon>
        <taxon>Viridiplantae</taxon>
        <taxon>Streptophyta</taxon>
        <taxon>Embryophyta</taxon>
        <taxon>Tracheophyta</taxon>
        <taxon>Spermatophyta</taxon>
        <taxon>Magnoliopsida</taxon>
        <taxon>Liliopsida</taxon>
        <taxon>Poales</taxon>
        <taxon>Poaceae</taxon>
        <taxon>PACMAD clade</taxon>
        <taxon>Panicoideae</taxon>
        <taxon>Panicodae</taxon>
        <taxon>Paniceae</taxon>
        <taxon>Panicinae</taxon>
        <taxon>Panicum</taxon>
        <taxon>Panicum sect. Hiantes</taxon>
    </lineage>
</organism>
<proteinExistence type="predicted"/>
<dbReference type="InterPro" id="IPR011676">
    <property type="entry name" value="DUF1618"/>
</dbReference>
<dbReference type="AlphaFoldDB" id="A0A8T0U826"/>
<dbReference type="PANTHER" id="PTHR33074">
    <property type="entry name" value="EXPRESSED PROTEIN-RELATED"/>
    <property type="match status" value="1"/>
</dbReference>
<name>A0A8T0U826_PANVG</name>
<sequence length="410" mass="45797">MARSTVSSWVPPSLPESAAVSGFVLLDKWCYIADLPNNTTTESTTSTGLSIKVTIRAARPTLPSHFSVHCPGLDFCSIGPISKLPNTVIVSTDADLVLLCVPVDPYNIRGFVLGLLRLQAARPVARSATEPVPVAALGVRPPVYRGDVLIRWEYDLHLYRSSDSKGWMSKRLSVNEFERDRLIPLPEAEEVDDRLYHETAETITIGGEHGTVAWVDLWRGIFFCDVLKKRPLLQDVPLPVPAMGNWDSILHNCDPSILRDVTISRNKKKIDQPIPIPDSYTDWVHNYSGNSQVIRDGWKSTTWNMAIPAVDVKDVNMEASDPRLSDLMAMLSSKTTRTWKELPVAYPHAYPILSMDDDVVYLLSLTRLWEVMFAVDVRKARLQGFAELDVQKSTTVSPSFCTSEMCRLGT</sequence>
<dbReference type="EMBL" id="CM029042">
    <property type="protein sequence ID" value="KAG2617945.1"/>
    <property type="molecule type" value="Genomic_DNA"/>
</dbReference>
<dbReference type="PANTHER" id="PTHR33074:SF49">
    <property type="entry name" value="OS07G0258000 PROTEIN"/>
    <property type="match status" value="1"/>
</dbReference>
<evidence type="ECO:0000313" key="3">
    <source>
        <dbReference type="Proteomes" id="UP000823388"/>
    </source>
</evidence>
<protein>
    <recommendedName>
        <fullName evidence="1">DUF1618 domain-containing protein</fullName>
    </recommendedName>
</protein>
<dbReference type="Pfam" id="PF07762">
    <property type="entry name" value="DUF1618"/>
    <property type="match status" value="1"/>
</dbReference>
<reference evidence="2" key="1">
    <citation type="submission" date="2020-05" db="EMBL/GenBank/DDBJ databases">
        <title>WGS assembly of Panicum virgatum.</title>
        <authorList>
            <person name="Lovell J.T."/>
            <person name="Jenkins J."/>
            <person name="Shu S."/>
            <person name="Juenger T.E."/>
            <person name="Schmutz J."/>
        </authorList>
    </citation>
    <scope>NUCLEOTIDE SEQUENCE</scope>
    <source>
        <strain evidence="2">AP13</strain>
    </source>
</reference>
<comment type="caution">
    <text evidence="2">The sequence shown here is derived from an EMBL/GenBank/DDBJ whole genome shotgun (WGS) entry which is preliminary data.</text>
</comment>
<feature type="domain" description="DUF1618" evidence="1">
    <location>
        <begin position="214"/>
        <end position="361"/>
    </location>
</feature>
<accession>A0A8T0U826</accession>
<dbReference type="Proteomes" id="UP000823388">
    <property type="component" value="Chromosome 3N"/>
</dbReference>
<keyword evidence="3" id="KW-1185">Reference proteome</keyword>